<evidence type="ECO:0000313" key="2">
    <source>
        <dbReference type="EMBL" id="KAK7050821.1"/>
    </source>
</evidence>
<comment type="caution">
    <text evidence="2">The sequence shown here is derived from an EMBL/GenBank/DDBJ whole genome shotgun (WGS) entry which is preliminary data.</text>
</comment>
<proteinExistence type="predicted"/>
<dbReference type="Proteomes" id="UP001383192">
    <property type="component" value="Unassembled WGS sequence"/>
</dbReference>
<evidence type="ECO:0000313" key="3">
    <source>
        <dbReference type="Proteomes" id="UP001383192"/>
    </source>
</evidence>
<dbReference type="AlphaFoldDB" id="A0AAW0DJZ5"/>
<dbReference type="EMBL" id="JAYKXP010000014">
    <property type="protein sequence ID" value="KAK7050821.1"/>
    <property type="molecule type" value="Genomic_DNA"/>
</dbReference>
<feature type="compositionally biased region" description="Low complexity" evidence="1">
    <location>
        <begin position="290"/>
        <end position="312"/>
    </location>
</feature>
<feature type="region of interest" description="Disordered" evidence="1">
    <location>
        <begin position="289"/>
        <end position="312"/>
    </location>
</feature>
<evidence type="ECO:0000256" key="1">
    <source>
        <dbReference type="SAM" id="MobiDB-lite"/>
    </source>
</evidence>
<keyword evidence="3" id="KW-1185">Reference proteome</keyword>
<gene>
    <name evidence="2" type="ORF">VNI00_004932</name>
</gene>
<organism evidence="2 3">
    <name type="scientific">Paramarasmius palmivorus</name>
    <dbReference type="NCBI Taxonomy" id="297713"/>
    <lineage>
        <taxon>Eukaryota</taxon>
        <taxon>Fungi</taxon>
        <taxon>Dikarya</taxon>
        <taxon>Basidiomycota</taxon>
        <taxon>Agaricomycotina</taxon>
        <taxon>Agaricomycetes</taxon>
        <taxon>Agaricomycetidae</taxon>
        <taxon>Agaricales</taxon>
        <taxon>Marasmiineae</taxon>
        <taxon>Marasmiaceae</taxon>
        <taxon>Paramarasmius</taxon>
    </lineage>
</organism>
<name>A0AAW0DJZ5_9AGAR</name>
<reference evidence="2 3" key="1">
    <citation type="submission" date="2024-01" db="EMBL/GenBank/DDBJ databases">
        <title>A draft genome for a cacao thread blight-causing isolate of Paramarasmius palmivorus.</title>
        <authorList>
            <person name="Baruah I.K."/>
            <person name="Bukari Y."/>
            <person name="Amoako-Attah I."/>
            <person name="Meinhardt L.W."/>
            <person name="Bailey B.A."/>
            <person name="Cohen S.P."/>
        </authorList>
    </citation>
    <scope>NUCLEOTIDE SEQUENCE [LARGE SCALE GENOMIC DNA]</scope>
    <source>
        <strain evidence="2 3">GH-12</strain>
    </source>
</reference>
<accession>A0AAW0DJZ5</accession>
<sequence length="403" mass="44151">MLLIHSGYPLWRPGVTDDLPDSYRKVGVSIGDVVAHDGQGGVEYFFNVLYSSHDDRNLGRVPEDFEPLVLPWDITTALYQHSPGSVISSASSKIALQKIINCRSHDHPHTGVPPEFGCGFFLASGANEGAVLVVPEGSRREDHRNEDAFEDYAKKNAMCWFRYINGVRGRRLSGNALILVTGVDKTSNWAMASFNGAETGFVTMEMVPSPSGAQTKYQFQQFAQANAHTGPIGTSRLECSSNQSNQCTFLRGIRAVVGHSRWSSKVSVKTENVQETSFDATGGSFVPCGSRASNNQSNSPSSSPSSKSSSSSFSASLDAAVTTERIPPRDFVYDPCTTVAYYLLEQVPEASVVTVRDNHILGLIQPDDVCLPSDEELLHRMQQRFKIVRENGRYTSILRAIND</sequence>
<protein>
    <submittedName>
        <fullName evidence="2">Uncharacterized protein</fullName>
    </submittedName>
</protein>